<dbReference type="STRING" id="454130.A0A0U5FUX9"/>
<dbReference type="PANTHER" id="PTHR34992">
    <property type="entry name" value="HYPHAL ANASTAMOSIS-7 PROTEIN"/>
    <property type="match status" value="1"/>
</dbReference>
<evidence type="ECO:0000256" key="1">
    <source>
        <dbReference type="ARBA" id="ARBA00004609"/>
    </source>
</evidence>
<evidence type="ECO:0000256" key="2">
    <source>
        <dbReference type="ARBA" id="ARBA00022475"/>
    </source>
</evidence>
<gene>
    <name evidence="10" type="ORF">ASPCAL01440</name>
</gene>
<dbReference type="EMBL" id="CDMC01000001">
    <property type="protein sequence ID" value="CEL01864.1"/>
    <property type="molecule type" value="Genomic_DNA"/>
</dbReference>
<evidence type="ECO:0000256" key="3">
    <source>
        <dbReference type="ARBA" id="ARBA00022622"/>
    </source>
</evidence>
<evidence type="ECO:0000313" key="10">
    <source>
        <dbReference type="EMBL" id="CEL01864.1"/>
    </source>
</evidence>
<keyword evidence="6" id="KW-0325">Glycoprotein</keyword>
<comment type="subcellular location">
    <subcellularLocation>
        <location evidence="1">Cell membrane</location>
        <topology evidence="1">Lipid-anchor</topology>
        <topology evidence="1">GPI-anchor</topology>
    </subcellularLocation>
</comment>
<name>A0A0U5FUX9_ASPCI</name>
<keyword evidence="3" id="KW-0336">GPI-anchor</keyword>
<dbReference type="AlphaFoldDB" id="A0A0U5FUX9"/>
<evidence type="ECO:0000256" key="5">
    <source>
        <dbReference type="ARBA" id="ARBA00023136"/>
    </source>
</evidence>
<evidence type="ECO:0000256" key="4">
    <source>
        <dbReference type="ARBA" id="ARBA00022729"/>
    </source>
</evidence>
<dbReference type="InterPro" id="IPR046936">
    <property type="entry name" value="BIM1-like"/>
</dbReference>
<evidence type="ECO:0000259" key="9">
    <source>
        <dbReference type="Pfam" id="PF20238"/>
    </source>
</evidence>
<proteinExistence type="predicted"/>
<dbReference type="OrthoDB" id="2146436at2759"/>
<organism evidence="10 11">
    <name type="scientific">Aspergillus calidoustus</name>
    <dbReference type="NCBI Taxonomy" id="454130"/>
    <lineage>
        <taxon>Eukaryota</taxon>
        <taxon>Fungi</taxon>
        <taxon>Dikarya</taxon>
        <taxon>Ascomycota</taxon>
        <taxon>Pezizomycotina</taxon>
        <taxon>Eurotiomycetes</taxon>
        <taxon>Eurotiomycetidae</taxon>
        <taxon>Eurotiales</taxon>
        <taxon>Aspergillaceae</taxon>
        <taxon>Aspergillus</taxon>
        <taxon>Aspergillus subgen. Nidulantes</taxon>
    </lineage>
</organism>
<keyword evidence="5" id="KW-0472">Membrane</keyword>
<reference evidence="11" key="1">
    <citation type="journal article" date="2016" name="Genome Announc.">
        <title>Draft genome sequences of fungus Aspergillus calidoustus.</title>
        <authorList>
            <person name="Horn F."/>
            <person name="Linde J."/>
            <person name="Mattern D.J."/>
            <person name="Walther G."/>
            <person name="Guthke R."/>
            <person name="Scherlach K."/>
            <person name="Martin K."/>
            <person name="Brakhage A.A."/>
            <person name="Petzke L."/>
            <person name="Valiante V."/>
        </authorList>
    </citation>
    <scope>NUCLEOTIDE SEQUENCE [LARGE SCALE GENOMIC DNA]</scope>
    <source>
        <strain evidence="11">SF006504</strain>
    </source>
</reference>
<dbReference type="Pfam" id="PF20238">
    <property type="entry name" value="BIM1-like_dom"/>
    <property type="match status" value="1"/>
</dbReference>
<dbReference type="GO" id="GO:0098552">
    <property type="term" value="C:side of membrane"/>
    <property type="evidence" value="ECO:0007669"/>
    <property type="project" value="UniProtKB-KW"/>
</dbReference>
<accession>A0A0U5FUX9</accession>
<evidence type="ECO:0000313" key="11">
    <source>
        <dbReference type="Proteomes" id="UP000054771"/>
    </source>
</evidence>
<evidence type="ECO:0000256" key="7">
    <source>
        <dbReference type="ARBA" id="ARBA00023288"/>
    </source>
</evidence>
<dbReference type="PANTHER" id="PTHR34992:SF1">
    <property type="entry name" value="COPPER ACQUISITION FACTOR BIM1-LIKE DOMAIN-CONTAINING PROTEIN"/>
    <property type="match status" value="1"/>
</dbReference>
<evidence type="ECO:0000256" key="8">
    <source>
        <dbReference type="SAM" id="MobiDB-lite"/>
    </source>
</evidence>
<keyword evidence="7" id="KW-0449">Lipoprotein</keyword>
<dbReference type="CDD" id="cd21176">
    <property type="entry name" value="LPMO_auxiliary-like"/>
    <property type="match status" value="1"/>
</dbReference>
<keyword evidence="11" id="KW-1185">Reference proteome</keyword>
<dbReference type="OMA" id="FCFHANA"/>
<protein>
    <recommendedName>
        <fullName evidence="9">Copper acquisition factor BIM1-like domain-containing protein</fullName>
    </recommendedName>
</protein>
<dbReference type="Proteomes" id="UP000054771">
    <property type="component" value="Unassembled WGS sequence"/>
</dbReference>
<evidence type="ECO:0000256" key="6">
    <source>
        <dbReference type="ARBA" id="ARBA00023180"/>
    </source>
</evidence>
<feature type="region of interest" description="Disordered" evidence="8">
    <location>
        <begin position="230"/>
        <end position="276"/>
    </location>
</feature>
<feature type="domain" description="Copper acquisition factor BIM1-like" evidence="9">
    <location>
        <begin position="69"/>
        <end position="216"/>
    </location>
</feature>
<keyword evidence="4" id="KW-0732">Signal</keyword>
<dbReference type="GO" id="GO:0005886">
    <property type="term" value="C:plasma membrane"/>
    <property type="evidence" value="ECO:0007669"/>
    <property type="project" value="UniProtKB-SubCell"/>
</dbReference>
<dbReference type="InterPro" id="IPR046530">
    <property type="entry name" value="BIM1-like_dom"/>
</dbReference>
<keyword evidence="2" id="KW-1003">Cell membrane</keyword>
<sequence>MQASIAYPCPTYYKIYSTTKPHQASPPLTLTHQTFLLFNPIPSTTIMTTTTMKHLLPLLTLSLSPLTAAHFALNYPAPRGDNAEEMTAFPCGAFTNPSSNRTQISLSDPTFPVEIDLGHDQTAVEFLLAVGNEPGDNYNITLRQTFRVEGLGEFCIPSIELSEEVLGVELVDGLNVTLQVQTNSHPSGGLYSCADLTLTSATIQPPSNSVCSNNTGVTATYFTGAAAERHANASTPEGEAQSESDDEHSDHDHGSDEETTGNETSTADSPEETDGAAGVRAAVGWVSLGAVVVGGLFAL</sequence>